<dbReference type="Proteomes" id="UP000315295">
    <property type="component" value="Unassembled WGS sequence"/>
</dbReference>
<protein>
    <submittedName>
        <fullName evidence="1">Uncharacterized protein</fullName>
    </submittedName>
</protein>
<organism evidence="1 2">
    <name type="scientific">Malus baccata</name>
    <name type="common">Siberian crab apple</name>
    <name type="synonym">Pyrus baccata</name>
    <dbReference type="NCBI Taxonomy" id="106549"/>
    <lineage>
        <taxon>Eukaryota</taxon>
        <taxon>Viridiplantae</taxon>
        <taxon>Streptophyta</taxon>
        <taxon>Embryophyta</taxon>
        <taxon>Tracheophyta</taxon>
        <taxon>Spermatophyta</taxon>
        <taxon>Magnoliopsida</taxon>
        <taxon>eudicotyledons</taxon>
        <taxon>Gunneridae</taxon>
        <taxon>Pentapetalae</taxon>
        <taxon>rosids</taxon>
        <taxon>fabids</taxon>
        <taxon>Rosales</taxon>
        <taxon>Rosaceae</taxon>
        <taxon>Amygdaloideae</taxon>
        <taxon>Maleae</taxon>
        <taxon>Malus</taxon>
    </lineage>
</organism>
<reference evidence="1 2" key="1">
    <citation type="journal article" date="2019" name="G3 (Bethesda)">
        <title>Sequencing of a Wild Apple (Malus baccata) Genome Unravels the Differences Between Cultivated and Wild Apple Species Regarding Disease Resistance and Cold Tolerance.</title>
        <authorList>
            <person name="Chen X."/>
        </authorList>
    </citation>
    <scope>NUCLEOTIDE SEQUENCE [LARGE SCALE GENOMIC DNA]</scope>
    <source>
        <strain evidence="2">cv. Shandingzi</strain>
        <tissue evidence="1">Leaves</tissue>
    </source>
</reference>
<dbReference type="AlphaFoldDB" id="A0A540NGA2"/>
<name>A0A540NGA2_MALBA</name>
<evidence type="ECO:0000313" key="1">
    <source>
        <dbReference type="EMBL" id="TQE10065.1"/>
    </source>
</evidence>
<evidence type="ECO:0000313" key="2">
    <source>
        <dbReference type="Proteomes" id="UP000315295"/>
    </source>
</evidence>
<accession>A0A540NGA2</accession>
<dbReference type="EMBL" id="VIEB01000049">
    <property type="protein sequence ID" value="TQE10065.1"/>
    <property type="molecule type" value="Genomic_DNA"/>
</dbReference>
<keyword evidence="2" id="KW-1185">Reference proteome</keyword>
<proteinExistence type="predicted"/>
<comment type="caution">
    <text evidence="1">The sequence shown here is derived from an EMBL/GenBank/DDBJ whole genome shotgun (WGS) entry which is preliminary data.</text>
</comment>
<gene>
    <name evidence="1" type="ORF">C1H46_004355</name>
</gene>
<sequence length="59" mass="6287">MFGRGKPIGKAFLVFRRRPPLCSHFSANSSHKSVTTGAFVSGVSIVPSLNGSSAMEYLT</sequence>